<feature type="domain" description="Cytochrome c" evidence="12">
    <location>
        <begin position="408"/>
        <end position="554"/>
    </location>
</feature>
<keyword evidence="5 9" id="KW-0349">Heme</keyword>
<feature type="chain" id="PRO_5043628759" description="Cytochrome c domain-containing protein" evidence="11">
    <location>
        <begin position="27"/>
        <end position="574"/>
    </location>
</feature>
<evidence type="ECO:0000256" key="9">
    <source>
        <dbReference type="PROSITE-ProRule" id="PRU00433"/>
    </source>
</evidence>
<evidence type="ECO:0000256" key="3">
    <source>
        <dbReference type="ARBA" id="ARBA00006488"/>
    </source>
</evidence>
<keyword evidence="7" id="KW-0249">Electron transport</keyword>
<evidence type="ECO:0000256" key="1">
    <source>
        <dbReference type="ARBA" id="ARBA00002555"/>
    </source>
</evidence>
<dbReference type="GO" id="GO:0020037">
    <property type="term" value="F:heme binding"/>
    <property type="evidence" value="ECO:0007669"/>
    <property type="project" value="InterPro"/>
</dbReference>
<sequence>MSVVLYNLINILFATVLLGHICQIKCDSFPPGFDAQEERNKENAQGLKHTIHTLKGRYNEQAHRYTKCGSSFDNTNSHIEKLSKPQETEDRSPYDVGEDNTEGSKNLSSSANTQFFSNNTSVPDIANLEFGILSEMLKDLDSQGATRRFYEDEGPKSTNETVAAVNTPSEKNNKDSVIDSTEKHFEFESLIIKNEADKDASKFINLIEDNESEDEISENNTRRFNPFEGNQAEPPMNTNNTLITTPPPANPDQLNPNPELTSNNPHNLNQANPHFNNVVEEKSAFNYVNPSSVDVSSEYHENLQKRHKVYDNFDIDLFSTDTEVSREDIDRASHPTKGFGISDMVKTNLMLIDHPRVCFACSSTNNPSCWSPDRRTPAKYCRRDHNACITKTFRHRGYSFIVRDCGNSCLNRGLGDLGIHYSSCTICHSDLCNGSSTLNTFNTIIVLFIISFFKYAITSSLNTCKSQKNNGCTCWQSRKWKENLCTKVCSMPHCRGWWQTQNANKAKGITWNEDTLFEYLENPKKYIPGTKMVFAGLKKANERADLIAYLKESTKPYNIADNFKINHMYNGTKP</sequence>
<name>A0AAV1K5Q3_9NEOP</name>
<gene>
    <name evidence="13" type="ORF">LNINA_LOCUS14552</name>
</gene>
<feature type="region of interest" description="Disordered" evidence="10">
    <location>
        <begin position="228"/>
        <end position="249"/>
    </location>
</feature>
<keyword evidence="6 9" id="KW-0479">Metal-binding</keyword>
<feature type="compositionally biased region" description="Low complexity" evidence="10">
    <location>
        <begin position="234"/>
        <end position="244"/>
    </location>
</feature>
<dbReference type="GO" id="GO:0005758">
    <property type="term" value="C:mitochondrial intermembrane space"/>
    <property type="evidence" value="ECO:0007669"/>
    <property type="project" value="UniProtKB-SubCell"/>
</dbReference>
<dbReference type="InterPro" id="IPR036909">
    <property type="entry name" value="Cyt_c-like_dom_sf"/>
</dbReference>
<evidence type="ECO:0000256" key="4">
    <source>
        <dbReference type="ARBA" id="ARBA00022448"/>
    </source>
</evidence>
<feature type="region of interest" description="Disordered" evidence="10">
    <location>
        <begin position="69"/>
        <end position="111"/>
    </location>
</feature>
<accession>A0AAV1K5Q3</accession>
<dbReference type="Gene3D" id="1.10.760.10">
    <property type="entry name" value="Cytochrome c-like domain"/>
    <property type="match status" value="1"/>
</dbReference>
<dbReference type="CDD" id="cd00117">
    <property type="entry name" value="TFP"/>
    <property type="match status" value="1"/>
</dbReference>
<dbReference type="SUPFAM" id="SSF46626">
    <property type="entry name" value="Cytochrome c"/>
    <property type="match status" value="1"/>
</dbReference>
<protein>
    <recommendedName>
        <fullName evidence="12">Cytochrome c domain-containing protein</fullName>
    </recommendedName>
</protein>
<evidence type="ECO:0000259" key="12">
    <source>
        <dbReference type="PROSITE" id="PS51007"/>
    </source>
</evidence>
<dbReference type="InterPro" id="IPR002327">
    <property type="entry name" value="Cyt_c_1A/1B"/>
</dbReference>
<keyword evidence="11" id="KW-0732">Signal</keyword>
<dbReference type="EMBL" id="CAVLEF010000280">
    <property type="protein sequence ID" value="CAK1555762.1"/>
    <property type="molecule type" value="Genomic_DNA"/>
</dbReference>
<dbReference type="Proteomes" id="UP001497472">
    <property type="component" value="Unassembled WGS sequence"/>
</dbReference>
<reference evidence="13 14" key="1">
    <citation type="submission" date="2023-11" db="EMBL/GenBank/DDBJ databases">
        <authorList>
            <person name="Okamura Y."/>
        </authorList>
    </citation>
    <scope>NUCLEOTIDE SEQUENCE [LARGE SCALE GENOMIC DNA]</scope>
</reference>
<dbReference type="InterPro" id="IPR009056">
    <property type="entry name" value="Cyt_c-like_dom"/>
</dbReference>
<comment type="caution">
    <text evidence="13">The sequence shown here is derived from an EMBL/GenBank/DDBJ whole genome shotgun (WGS) entry which is preliminary data.</text>
</comment>
<keyword evidence="8 9" id="KW-0408">Iron</keyword>
<dbReference type="GO" id="GO:0046872">
    <property type="term" value="F:metal ion binding"/>
    <property type="evidence" value="ECO:0007669"/>
    <property type="project" value="UniProtKB-KW"/>
</dbReference>
<comment type="similarity">
    <text evidence="3">Belongs to the cytochrome c family.</text>
</comment>
<dbReference type="SUPFAM" id="SSF57302">
    <property type="entry name" value="Snake toxin-like"/>
    <property type="match status" value="1"/>
</dbReference>
<evidence type="ECO:0000256" key="8">
    <source>
        <dbReference type="ARBA" id="ARBA00023004"/>
    </source>
</evidence>
<evidence type="ECO:0000256" key="6">
    <source>
        <dbReference type="ARBA" id="ARBA00022723"/>
    </source>
</evidence>
<keyword evidence="14" id="KW-1185">Reference proteome</keyword>
<evidence type="ECO:0000313" key="14">
    <source>
        <dbReference type="Proteomes" id="UP001497472"/>
    </source>
</evidence>
<dbReference type="GO" id="GO:0009055">
    <property type="term" value="F:electron transfer activity"/>
    <property type="evidence" value="ECO:0007669"/>
    <property type="project" value="InterPro"/>
</dbReference>
<dbReference type="PANTHER" id="PTHR11961">
    <property type="entry name" value="CYTOCHROME C"/>
    <property type="match status" value="1"/>
</dbReference>
<comment type="subcellular location">
    <subcellularLocation>
        <location evidence="2">Mitochondrion intermembrane space</location>
    </subcellularLocation>
</comment>
<evidence type="ECO:0000256" key="11">
    <source>
        <dbReference type="SAM" id="SignalP"/>
    </source>
</evidence>
<comment type="function">
    <text evidence="1">Electron carrier protein. The oxidized form of the cytochrome c heme group can accept an electron from the heme group of the cytochrome c1 subunit of cytochrome reductase. Cytochrome c then transfers this electron to the cytochrome oxidase complex, the final protein carrier in the mitochondrial electron-transport chain.</text>
</comment>
<dbReference type="AlphaFoldDB" id="A0AAV1K5Q3"/>
<feature type="compositionally biased region" description="Basic and acidic residues" evidence="10">
    <location>
        <begin position="78"/>
        <end position="93"/>
    </location>
</feature>
<evidence type="ECO:0000256" key="2">
    <source>
        <dbReference type="ARBA" id="ARBA00004569"/>
    </source>
</evidence>
<evidence type="ECO:0000313" key="13">
    <source>
        <dbReference type="EMBL" id="CAK1555762.1"/>
    </source>
</evidence>
<proteinExistence type="inferred from homology"/>
<evidence type="ECO:0000256" key="5">
    <source>
        <dbReference type="ARBA" id="ARBA00022617"/>
    </source>
</evidence>
<dbReference type="InterPro" id="IPR045860">
    <property type="entry name" value="Snake_toxin-like_sf"/>
</dbReference>
<dbReference type="PROSITE" id="PS51007">
    <property type="entry name" value="CYTC"/>
    <property type="match status" value="1"/>
</dbReference>
<evidence type="ECO:0000256" key="7">
    <source>
        <dbReference type="ARBA" id="ARBA00022982"/>
    </source>
</evidence>
<feature type="signal peptide" evidence="11">
    <location>
        <begin position="1"/>
        <end position="26"/>
    </location>
</feature>
<organism evidence="13 14">
    <name type="scientific">Leptosia nina</name>
    <dbReference type="NCBI Taxonomy" id="320188"/>
    <lineage>
        <taxon>Eukaryota</taxon>
        <taxon>Metazoa</taxon>
        <taxon>Ecdysozoa</taxon>
        <taxon>Arthropoda</taxon>
        <taxon>Hexapoda</taxon>
        <taxon>Insecta</taxon>
        <taxon>Pterygota</taxon>
        <taxon>Neoptera</taxon>
        <taxon>Endopterygota</taxon>
        <taxon>Lepidoptera</taxon>
        <taxon>Glossata</taxon>
        <taxon>Ditrysia</taxon>
        <taxon>Papilionoidea</taxon>
        <taxon>Pieridae</taxon>
        <taxon>Pierinae</taxon>
        <taxon>Leptosia</taxon>
    </lineage>
</organism>
<evidence type="ECO:0000256" key="10">
    <source>
        <dbReference type="SAM" id="MobiDB-lite"/>
    </source>
</evidence>
<keyword evidence="4" id="KW-0813">Transport</keyword>